<dbReference type="RefSeq" id="WP_014296618.1">
    <property type="nucleotide sequence ID" value="NC_016751.1"/>
</dbReference>
<dbReference type="SUPFAM" id="SSF53756">
    <property type="entry name" value="UDP-Glycosyltransferase/glycogen phosphorylase"/>
    <property type="match status" value="1"/>
</dbReference>
<name>H2J855_MARPK</name>
<gene>
    <name evidence="6" type="ordered locus">Marpi_1135</name>
</gene>
<dbReference type="Gene3D" id="3.40.50.2000">
    <property type="entry name" value="Glycogen Phosphorylase B"/>
    <property type="match status" value="2"/>
</dbReference>
<evidence type="ECO:0000313" key="6">
    <source>
        <dbReference type="EMBL" id="AEX85546.1"/>
    </source>
</evidence>
<keyword evidence="1" id="KW-0472">Membrane</keyword>
<dbReference type="GO" id="GO:0016758">
    <property type="term" value="F:hexosyltransferase activity"/>
    <property type="evidence" value="ECO:0007669"/>
    <property type="project" value="InterPro"/>
</dbReference>
<dbReference type="GO" id="GO:1901137">
    <property type="term" value="P:carbohydrate derivative biosynthetic process"/>
    <property type="evidence" value="ECO:0007669"/>
    <property type="project" value="UniProtKB-ARBA"/>
</dbReference>
<evidence type="ECO:0000313" key="7">
    <source>
        <dbReference type="Proteomes" id="UP000007161"/>
    </source>
</evidence>
<feature type="domain" description="Glycosyl transferase family 28 C-terminal" evidence="5">
    <location>
        <begin position="193"/>
        <end position="326"/>
    </location>
</feature>
<dbReference type="Proteomes" id="UP000007161">
    <property type="component" value="Chromosome"/>
</dbReference>
<dbReference type="Pfam" id="PF04101">
    <property type="entry name" value="Glyco_tran_28_C"/>
    <property type="match status" value="1"/>
</dbReference>
<dbReference type="InterPro" id="IPR007235">
    <property type="entry name" value="Glyco_trans_28_C"/>
</dbReference>
<dbReference type="PANTHER" id="PTHR21015:SF22">
    <property type="entry name" value="GLYCOSYLTRANSFERASE"/>
    <property type="match status" value="1"/>
</dbReference>
<dbReference type="CDD" id="cd03785">
    <property type="entry name" value="GT28_MurG"/>
    <property type="match status" value="1"/>
</dbReference>
<organism evidence="6 7">
    <name type="scientific">Marinitoga piezophila (strain DSM 14283 / JCM 11233 / KA3)</name>
    <dbReference type="NCBI Taxonomy" id="443254"/>
    <lineage>
        <taxon>Bacteria</taxon>
        <taxon>Thermotogati</taxon>
        <taxon>Thermotogota</taxon>
        <taxon>Thermotogae</taxon>
        <taxon>Petrotogales</taxon>
        <taxon>Petrotogaceae</taxon>
        <taxon>Marinitoga</taxon>
    </lineage>
</organism>
<dbReference type="GO" id="GO:0005975">
    <property type="term" value="P:carbohydrate metabolic process"/>
    <property type="evidence" value="ECO:0007669"/>
    <property type="project" value="InterPro"/>
</dbReference>
<protein>
    <submittedName>
        <fullName evidence="6">UDP-N-acetylglucosamine:LPS N-acetylglucosamine transferase</fullName>
    </submittedName>
</protein>
<keyword evidence="7" id="KW-1185">Reference proteome</keyword>
<keyword evidence="1" id="KW-0997">Cell inner membrane</keyword>
<proteinExistence type="predicted"/>
<dbReference type="InterPro" id="IPR004276">
    <property type="entry name" value="GlycoTrans_28_N"/>
</dbReference>
<dbReference type="STRING" id="443254.Marpi_1135"/>
<evidence type="ECO:0000256" key="3">
    <source>
        <dbReference type="ARBA" id="ARBA00022679"/>
    </source>
</evidence>
<dbReference type="eggNOG" id="COG0707">
    <property type="taxonomic scope" value="Bacteria"/>
</dbReference>
<dbReference type="KEGG" id="mpz:Marpi_1135"/>
<dbReference type="Pfam" id="PF03033">
    <property type="entry name" value="Glyco_transf_28"/>
    <property type="match status" value="1"/>
</dbReference>
<reference evidence="6 7" key="1">
    <citation type="journal article" date="2012" name="J. Bacteriol.">
        <title>Complete Genome Sequence of the Thermophilic, Piezophilic, Heterotrophic Bacterium Marinitoga piezophila KA3.</title>
        <authorList>
            <person name="Lucas S."/>
            <person name="Han J."/>
            <person name="Lapidus A."/>
            <person name="Cheng J.F."/>
            <person name="Goodwin L.A."/>
            <person name="Pitluck S."/>
            <person name="Peters L."/>
            <person name="Mikhailova N."/>
            <person name="Teshima H."/>
            <person name="Detter J.C."/>
            <person name="Han C."/>
            <person name="Tapia R."/>
            <person name="Land M."/>
            <person name="Hauser L."/>
            <person name="Kyrpides N.C."/>
            <person name="Ivanova N."/>
            <person name="Pagani I."/>
            <person name="Vannier P."/>
            <person name="Oger P."/>
            <person name="Bartlett D.H."/>
            <person name="Noll K.M."/>
            <person name="Woyke T."/>
            <person name="Jebbar M."/>
        </authorList>
    </citation>
    <scope>NUCLEOTIDE SEQUENCE [LARGE SCALE GENOMIC DNA]</scope>
    <source>
        <strain evidence="7">DSM 14283 / JCM 11233 / KA3</strain>
    </source>
</reference>
<evidence type="ECO:0000256" key="2">
    <source>
        <dbReference type="ARBA" id="ARBA00022676"/>
    </source>
</evidence>
<keyword evidence="2" id="KW-0328">Glycosyltransferase</keyword>
<dbReference type="HOGENOM" id="CLU_037404_0_1_0"/>
<dbReference type="AlphaFoldDB" id="H2J855"/>
<evidence type="ECO:0000259" key="5">
    <source>
        <dbReference type="Pfam" id="PF04101"/>
    </source>
</evidence>
<sequence length="345" mass="39834">MKYRVVFSGGGTGGHYYPALSLINEFKKIVDLDLTYFTIYNRLDYYKVPEDLPEANMIPLKVYGLKRPLYSLKNIYVLSNTFINYLKVKRYLKRIRPHFVVLTGGYVTVPVGMAAKDLNIPIFLLEQNSIMGIANKVLSKYASKIFLSYEKTIGNKYPEKSIYSGNPIRIPENVDRKRLLENLGFNPEEKFGVVFGGSLGSEFIDNMMIKVYNEIKDINFLHVSKNIKEKFSNVRIFEYVDKLHEYLAISDFVICRGGATSLSEIDFFELSAIIIPWGQSAENQQYLNAKNLENLKNDIHVFKEDEVELDKIKNIIRLFKKRNDYTINKENPGSIIAKKILNEIQ</sequence>
<accession>H2J855</accession>
<evidence type="ECO:0000256" key="1">
    <source>
        <dbReference type="ARBA" id="ARBA00022519"/>
    </source>
</evidence>
<evidence type="ECO:0000259" key="4">
    <source>
        <dbReference type="Pfam" id="PF03033"/>
    </source>
</evidence>
<feature type="domain" description="Glycosyltransferase family 28 N-terminal" evidence="4">
    <location>
        <begin position="5"/>
        <end position="146"/>
    </location>
</feature>
<reference evidence="7" key="2">
    <citation type="submission" date="2012-01" db="EMBL/GenBank/DDBJ databases">
        <title>Complete sequence of chromosome of Marinitoga piezophila KA3.</title>
        <authorList>
            <person name="Lucas S."/>
            <person name="Han J."/>
            <person name="Lapidus A."/>
            <person name="Cheng J.-F."/>
            <person name="Goodwin L."/>
            <person name="Pitluck S."/>
            <person name="Peters L."/>
            <person name="Mikhailova N."/>
            <person name="Teshima H."/>
            <person name="Detter J.C."/>
            <person name="Han C."/>
            <person name="Tapia R."/>
            <person name="Land M."/>
            <person name="Hauser L."/>
            <person name="Kyrpides N."/>
            <person name="Ivanova N."/>
            <person name="Pagani I."/>
            <person name="Jebbar M."/>
            <person name="Vannier P."/>
            <person name="Oger P."/>
            <person name="Cario A."/>
            <person name="Bartlett D."/>
            <person name="Noll K.M."/>
            <person name="Woyke T."/>
        </authorList>
    </citation>
    <scope>NUCLEOTIDE SEQUENCE [LARGE SCALE GENOMIC DNA]</scope>
    <source>
        <strain evidence="7">DSM 14283 / JCM 11233 / KA3</strain>
    </source>
</reference>
<keyword evidence="1" id="KW-1003">Cell membrane</keyword>
<dbReference type="PANTHER" id="PTHR21015">
    <property type="entry name" value="UDP-N-ACETYLGLUCOSAMINE--N-ACETYLMURAMYL-(PENTAPEPTIDE) PYROPHOSPHORYL-UNDECAPRENOL N-ACETYLGLUCOSAMINE TRANSFERASE 1"/>
    <property type="match status" value="1"/>
</dbReference>
<dbReference type="EMBL" id="CP003257">
    <property type="protein sequence ID" value="AEX85546.1"/>
    <property type="molecule type" value="Genomic_DNA"/>
</dbReference>
<dbReference type="OrthoDB" id="9808936at2"/>
<keyword evidence="3 6" id="KW-0808">Transferase</keyword>